<dbReference type="GO" id="GO:0043565">
    <property type="term" value="F:sequence-specific DNA binding"/>
    <property type="evidence" value="ECO:0007669"/>
    <property type="project" value="InterPro"/>
</dbReference>
<gene>
    <name evidence="6" type="ORF">N1028_18415</name>
</gene>
<proteinExistence type="predicted"/>
<comment type="caution">
    <text evidence="6">The sequence shown here is derived from an EMBL/GenBank/DDBJ whole genome shotgun (WGS) entry which is preliminary data.</text>
</comment>
<dbReference type="RefSeq" id="WP_259530948.1">
    <property type="nucleotide sequence ID" value="NZ_JANLCK010000016.1"/>
</dbReference>
<protein>
    <submittedName>
        <fullName evidence="6">AraC family transcriptional regulator</fullName>
    </submittedName>
</protein>
<dbReference type="InterPro" id="IPR050204">
    <property type="entry name" value="AraC_XylS_family_regulators"/>
</dbReference>
<dbReference type="SMART" id="SM00342">
    <property type="entry name" value="HTH_ARAC"/>
    <property type="match status" value="1"/>
</dbReference>
<evidence type="ECO:0000259" key="5">
    <source>
        <dbReference type="PROSITE" id="PS01124"/>
    </source>
</evidence>
<accession>A0AA41XJS4</accession>
<dbReference type="Gene3D" id="1.10.10.60">
    <property type="entry name" value="Homeodomain-like"/>
    <property type="match status" value="1"/>
</dbReference>
<evidence type="ECO:0000256" key="2">
    <source>
        <dbReference type="ARBA" id="ARBA00023125"/>
    </source>
</evidence>
<dbReference type="GO" id="GO:0003700">
    <property type="term" value="F:DNA-binding transcription factor activity"/>
    <property type="evidence" value="ECO:0007669"/>
    <property type="project" value="InterPro"/>
</dbReference>
<name>A0AA41XJS4_9MICO</name>
<keyword evidence="2" id="KW-0238">DNA-binding</keyword>
<dbReference type="InterPro" id="IPR009057">
    <property type="entry name" value="Homeodomain-like_sf"/>
</dbReference>
<evidence type="ECO:0000256" key="1">
    <source>
        <dbReference type="ARBA" id="ARBA00023015"/>
    </source>
</evidence>
<dbReference type="EMBL" id="JANLCK010000016">
    <property type="protein sequence ID" value="MCS5727875.1"/>
    <property type="molecule type" value="Genomic_DNA"/>
</dbReference>
<keyword evidence="7" id="KW-1185">Reference proteome</keyword>
<feature type="domain" description="HTH araC/xylS-type" evidence="5">
    <location>
        <begin position="228"/>
        <end position="329"/>
    </location>
</feature>
<dbReference type="Pfam" id="PF12833">
    <property type="entry name" value="HTH_18"/>
    <property type="match status" value="1"/>
</dbReference>
<dbReference type="Proteomes" id="UP001165587">
    <property type="component" value="Unassembled WGS sequence"/>
</dbReference>
<dbReference type="PROSITE" id="PS00041">
    <property type="entry name" value="HTH_ARAC_FAMILY_1"/>
    <property type="match status" value="1"/>
</dbReference>
<keyword evidence="1" id="KW-0805">Transcription regulation</keyword>
<evidence type="ECO:0000313" key="7">
    <source>
        <dbReference type="Proteomes" id="UP001165587"/>
    </source>
</evidence>
<dbReference type="AlphaFoldDB" id="A0AA41XJS4"/>
<evidence type="ECO:0000256" key="3">
    <source>
        <dbReference type="ARBA" id="ARBA00023163"/>
    </source>
</evidence>
<feature type="region of interest" description="Disordered" evidence="4">
    <location>
        <begin position="1"/>
        <end position="22"/>
    </location>
</feature>
<dbReference type="PROSITE" id="PS01124">
    <property type="entry name" value="HTH_ARAC_FAMILY_2"/>
    <property type="match status" value="1"/>
</dbReference>
<dbReference type="PANTHER" id="PTHR46796">
    <property type="entry name" value="HTH-TYPE TRANSCRIPTIONAL ACTIVATOR RHAS-RELATED"/>
    <property type="match status" value="1"/>
</dbReference>
<dbReference type="SUPFAM" id="SSF46689">
    <property type="entry name" value="Homeodomain-like"/>
    <property type="match status" value="1"/>
</dbReference>
<sequence length="333" mass="36281">MSMPTFAARPAGGGPREPERFRADTVGIDPAARAEYWHEIVTSAHTRLNATFAGSGGDRRDYHGRLTYTRSRSGQIARWSAREPLNLVRTDTDDERPLHQVLVPLRGSLFKGQGSNEAFCSPGQLTVIDQARPYVYDQREPLTAVMLTVPSDRLRAAVGGDPPTATTVDVRSGIGRLFVRTLVAASSDTTMTEAQFDLVCRQLTELTGAFVQPERMPGSSPGRAAAYRAALAYIDAHLDEMTLSLDEVARVVRASPRYVQLVFRENGTTVRAEIRRRRLERARRLLESPGSAPATIAGVAHASGFGSAGVFSAQFKAEFGLSPAEARARSIVR</sequence>
<dbReference type="InterPro" id="IPR018062">
    <property type="entry name" value="HTH_AraC-typ_CS"/>
</dbReference>
<dbReference type="InterPro" id="IPR035418">
    <property type="entry name" value="AraC-bd_2"/>
</dbReference>
<dbReference type="PANTHER" id="PTHR46796:SF6">
    <property type="entry name" value="ARAC SUBFAMILY"/>
    <property type="match status" value="1"/>
</dbReference>
<reference evidence="6" key="1">
    <citation type="submission" date="2022-08" db="EMBL/GenBank/DDBJ databases">
        <authorList>
            <person name="Deng Y."/>
            <person name="Han X.-F."/>
            <person name="Zhang Y.-Q."/>
        </authorList>
    </citation>
    <scope>NUCLEOTIDE SEQUENCE</scope>
    <source>
        <strain evidence="6">CPCC 203407</strain>
    </source>
</reference>
<evidence type="ECO:0000313" key="6">
    <source>
        <dbReference type="EMBL" id="MCS5727875.1"/>
    </source>
</evidence>
<dbReference type="Pfam" id="PF14525">
    <property type="entry name" value="AraC_binding_2"/>
    <property type="match status" value="1"/>
</dbReference>
<organism evidence="6 7">
    <name type="scientific">Herbiconiux oxytropis</name>
    <dbReference type="NCBI Taxonomy" id="2970915"/>
    <lineage>
        <taxon>Bacteria</taxon>
        <taxon>Bacillati</taxon>
        <taxon>Actinomycetota</taxon>
        <taxon>Actinomycetes</taxon>
        <taxon>Micrococcales</taxon>
        <taxon>Microbacteriaceae</taxon>
        <taxon>Herbiconiux</taxon>
    </lineage>
</organism>
<keyword evidence="3" id="KW-0804">Transcription</keyword>
<evidence type="ECO:0000256" key="4">
    <source>
        <dbReference type="SAM" id="MobiDB-lite"/>
    </source>
</evidence>
<dbReference type="InterPro" id="IPR018060">
    <property type="entry name" value="HTH_AraC"/>
</dbReference>